<dbReference type="Pfam" id="PF13503">
    <property type="entry name" value="DUF4123"/>
    <property type="match status" value="1"/>
</dbReference>
<gene>
    <name evidence="2" type="ORF">A9C11_26135</name>
</gene>
<accession>A0A1A9KJE1</accession>
<feature type="domain" description="DUF4123" evidence="1">
    <location>
        <begin position="30"/>
        <end position="136"/>
    </location>
</feature>
<dbReference type="AlphaFoldDB" id="A0A1A9KJE1"/>
<dbReference type="EMBL" id="CP015878">
    <property type="protein sequence ID" value="ANI17250.1"/>
    <property type="molecule type" value="Genomic_DNA"/>
</dbReference>
<protein>
    <recommendedName>
        <fullName evidence="1">DUF4123 domain-containing protein</fullName>
    </recommendedName>
</protein>
<sequence length="245" mass="27777">MSSERLTPREWLAAKPLAEGERLYGVFSSVSAAVPLSAWNRQGMHRALRPLWQGTPYADWHEVMPYLVEPEIDGSFLDWVGETDAEDWGWLAVSSGDPERIFGHLRSLTQVRMPEGNEVFFRFWDGRHLLPILTFLGTDAATLLPMFDRYLINGRALQAAEAVLPPERPFPWWTPPQALLDSLAREDNSTLSANLLQWLQEEHPDLCDCLPEANLRLKIAHLARRGSDVATLKNALLEQLALELN</sequence>
<evidence type="ECO:0000313" key="3">
    <source>
        <dbReference type="Proteomes" id="UP000077748"/>
    </source>
</evidence>
<dbReference type="Proteomes" id="UP000077748">
    <property type="component" value="Chromosome"/>
</dbReference>
<reference evidence="2 3" key="1">
    <citation type="submission" date="2016-05" db="EMBL/GenBank/DDBJ databases">
        <title>Genome Sequence of Pseudomonas citronellolis Strain SJTE-3, an Estrogens and Persistent Organic Pollutants degradation strain.</title>
        <authorList>
            <person name="Liang R."/>
        </authorList>
    </citation>
    <scope>NUCLEOTIDE SEQUENCE [LARGE SCALE GENOMIC DNA]</scope>
    <source>
        <strain evidence="2 3">SJTE-3</strain>
    </source>
</reference>
<dbReference type="InterPro" id="IPR025391">
    <property type="entry name" value="DUF4123"/>
</dbReference>
<proteinExistence type="predicted"/>
<evidence type="ECO:0000313" key="2">
    <source>
        <dbReference type="EMBL" id="ANI17250.1"/>
    </source>
</evidence>
<dbReference type="RefSeq" id="WP_064584278.1">
    <property type="nucleotide sequence ID" value="NZ_CP015878.1"/>
</dbReference>
<name>A0A1A9KJE1_9PSED</name>
<organism evidence="2 3">
    <name type="scientific">Pseudomonas citronellolis</name>
    <dbReference type="NCBI Taxonomy" id="53408"/>
    <lineage>
        <taxon>Bacteria</taxon>
        <taxon>Pseudomonadati</taxon>
        <taxon>Pseudomonadota</taxon>
        <taxon>Gammaproteobacteria</taxon>
        <taxon>Pseudomonadales</taxon>
        <taxon>Pseudomonadaceae</taxon>
        <taxon>Pseudomonas</taxon>
    </lineage>
</organism>
<evidence type="ECO:0000259" key="1">
    <source>
        <dbReference type="Pfam" id="PF13503"/>
    </source>
</evidence>